<dbReference type="SUPFAM" id="SSF50939">
    <property type="entry name" value="Sialidases"/>
    <property type="match status" value="1"/>
</dbReference>
<keyword evidence="2" id="KW-0614">Plasmid</keyword>
<dbReference type="EMBL" id="AP025324">
    <property type="protein sequence ID" value="BDD13012.1"/>
    <property type="molecule type" value="Genomic_DNA"/>
</dbReference>
<evidence type="ECO:0000313" key="3">
    <source>
        <dbReference type="Proteomes" id="UP001348817"/>
    </source>
</evidence>
<proteinExistence type="predicted"/>
<reference evidence="2 3" key="1">
    <citation type="submission" date="2021-12" db="EMBL/GenBank/DDBJ databases">
        <title>Genome sequencing of bacteria with rrn-lacking chromosome and rrn-plasmid.</title>
        <authorList>
            <person name="Anda M."/>
            <person name="Iwasaki W."/>
        </authorList>
    </citation>
    <scope>NUCLEOTIDE SEQUENCE [LARGE SCALE GENOMIC DNA]</scope>
    <source>
        <strain evidence="2 3">DSM 100852</strain>
        <plasmid evidence="2 3">pFA10</plasmid>
    </source>
</reference>
<feature type="signal peptide" evidence="1">
    <location>
        <begin position="1"/>
        <end position="22"/>
    </location>
</feature>
<protein>
    <recommendedName>
        <fullName evidence="4">Exo-alpha-sialidase</fullName>
    </recommendedName>
</protein>
<geneLocation type="plasmid" evidence="2 3">
    <name>pFA10</name>
</geneLocation>
<keyword evidence="1" id="KW-0732">Signal</keyword>
<dbReference type="RefSeq" id="WP_338396227.1">
    <property type="nucleotide sequence ID" value="NZ_AP025324.1"/>
</dbReference>
<dbReference type="PROSITE" id="PS51257">
    <property type="entry name" value="PROKAR_LIPOPROTEIN"/>
    <property type="match status" value="1"/>
</dbReference>
<dbReference type="AlphaFoldDB" id="A0AAU9D6J9"/>
<evidence type="ECO:0000256" key="1">
    <source>
        <dbReference type="SAM" id="SignalP"/>
    </source>
</evidence>
<feature type="chain" id="PRO_5043919515" description="Exo-alpha-sialidase" evidence="1">
    <location>
        <begin position="23"/>
        <end position="344"/>
    </location>
</feature>
<evidence type="ECO:0000313" key="2">
    <source>
        <dbReference type="EMBL" id="BDD13012.1"/>
    </source>
</evidence>
<dbReference type="KEGG" id="fax:FUAX_54440"/>
<gene>
    <name evidence="2" type="ORF">FUAX_54440</name>
</gene>
<dbReference type="InterPro" id="IPR036278">
    <property type="entry name" value="Sialidase_sf"/>
</dbReference>
<evidence type="ECO:0008006" key="4">
    <source>
        <dbReference type="Google" id="ProtNLM"/>
    </source>
</evidence>
<sequence>MRLHTWVILLILATIISCSSNIDSNPVKMEWTEIVNTGKPIDYCQIDSVSNGYILTYSHSPAIAGGFKIIRMNTLSEGDLEKTYLFESNNNTTQFVSVKGNDIGFVQYDFEENTLRSKFFISHNLGEIWNEIRTPLEGGMRNFILMENSLFVEGNLKGTGQTFESLNRGQTWSSINTLKKGFKSFFLLRTANNRILCKGFKSFNYKDGKLLLFDTQNNSIQELINIDGNSFSYLKPISKEKNLHIIIDGNKLKIYSLQKEEMILREKFRLPDNTSWVENVFLDREYYIVTVREKKLTGKKISWISYDNGKNWRPLEHEKRLKLIYNTFGRLFMIDINNDILRRK</sequence>
<accession>A0AAU9D6J9</accession>
<organism evidence="2 3">
    <name type="scientific">Fulvitalea axinellae</name>
    <dbReference type="NCBI Taxonomy" id="1182444"/>
    <lineage>
        <taxon>Bacteria</taxon>
        <taxon>Pseudomonadati</taxon>
        <taxon>Bacteroidota</taxon>
        <taxon>Cytophagia</taxon>
        <taxon>Cytophagales</taxon>
        <taxon>Persicobacteraceae</taxon>
        <taxon>Fulvitalea</taxon>
    </lineage>
</organism>
<name>A0AAU9D6J9_9BACT</name>
<dbReference type="Proteomes" id="UP001348817">
    <property type="component" value="Plasmid pFA10"/>
</dbReference>
<keyword evidence="3" id="KW-1185">Reference proteome</keyword>